<protein>
    <submittedName>
        <fullName evidence="2">S-phase kinase associated protein 2</fullName>
    </submittedName>
</protein>
<keyword evidence="3" id="KW-1185">Reference proteome</keyword>
<dbReference type="EMBL" id="JACAGB010000004">
    <property type="protein sequence ID" value="KAF6367044.1"/>
    <property type="molecule type" value="Genomic_DNA"/>
</dbReference>
<comment type="caution">
    <text evidence="2">The sequence shown here is derived from an EMBL/GenBank/DDBJ whole genome shotgun (WGS) entry which is preliminary data.</text>
</comment>
<dbReference type="Proteomes" id="UP000558488">
    <property type="component" value="Unassembled WGS sequence"/>
</dbReference>
<dbReference type="GO" id="GO:0016301">
    <property type="term" value="F:kinase activity"/>
    <property type="evidence" value="ECO:0007669"/>
    <property type="project" value="UniProtKB-KW"/>
</dbReference>
<feature type="region of interest" description="Disordered" evidence="1">
    <location>
        <begin position="35"/>
        <end position="76"/>
    </location>
</feature>
<name>A0A7J7YYS9_PIPKU</name>
<accession>A0A7J7YYS9</accession>
<evidence type="ECO:0000256" key="1">
    <source>
        <dbReference type="SAM" id="MobiDB-lite"/>
    </source>
</evidence>
<organism evidence="2 3">
    <name type="scientific">Pipistrellus kuhlii</name>
    <name type="common">Kuhl's pipistrelle</name>
    <dbReference type="NCBI Taxonomy" id="59472"/>
    <lineage>
        <taxon>Eukaryota</taxon>
        <taxon>Metazoa</taxon>
        <taxon>Chordata</taxon>
        <taxon>Craniata</taxon>
        <taxon>Vertebrata</taxon>
        <taxon>Euteleostomi</taxon>
        <taxon>Mammalia</taxon>
        <taxon>Eutheria</taxon>
        <taxon>Laurasiatheria</taxon>
        <taxon>Chiroptera</taxon>
        <taxon>Yangochiroptera</taxon>
        <taxon>Vespertilionidae</taxon>
        <taxon>Pipistrellus</taxon>
    </lineage>
</organism>
<feature type="region of interest" description="Disordered" evidence="1">
    <location>
        <begin position="111"/>
        <end position="134"/>
    </location>
</feature>
<gene>
    <name evidence="2" type="ORF">mPipKuh1_015848</name>
</gene>
<sequence>MHRKHLQEIPDQSSNVATNFTWGWDSSKTSELLSGMGVSSLEKERADSENIPQELLSNLGHPQGSPRKRLRSKGNDKDFVIIRRPKLNRENFPASLISVFSLRPVEAEGRRISDGESVVSSQKGRKPALLPLHTTWPSHPWMEPRLLKHTEHSGCEQSEGQF</sequence>
<evidence type="ECO:0000313" key="3">
    <source>
        <dbReference type="Proteomes" id="UP000558488"/>
    </source>
</evidence>
<keyword evidence="2" id="KW-0418">Kinase</keyword>
<evidence type="ECO:0000313" key="2">
    <source>
        <dbReference type="EMBL" id="KAF6367044.1"/>
    </source>
</evidence>
<dbReference type="AlphaFoldDB" id="A0A7J7YYS9"/>
<keyword evidence="2" id="KW-0808">Transferase</keyword>
<reference evidence="2 3" key="1">
    <citation type="journal article" date="2020" name="Nature">
        <title>Six reference-quality genomes reveal evolution of bat adaptations.</title>
        <authorList>
            <person name="Jebb D."/>
            <person name="Huang Z."/>
            <person name="Pippel M."/>
            <person name="Hughes G.M."/>
            <person name="Lavrichenko K."/>
            <person name="Devanna P."/>
            <person name="Winkler S."/>
            <person name="Jermiin L.S."/>
            <person name="Skirmuntt E.C."/>
            <person name="Katzourakis A."/>
            <person name="Burkitt-Gray L."/>
            <person name="Ray D.A."/>
            <person name="Sullivan K.A.M."/>
            <person name="Roscito J.G."/>
            <person name="Kirilenko B.M."/>
            <person name="Davalos L.M."/>
            <person name="Corthals A.P."/>
            <person name="Power M.L."/>
            <person name="Jones G."/>
            <person name="Ransome R.D."/>
            <person name="Dechmann D.K.N."/>
            <person name="Locatelli A.G."/>
            <person name="Puechmaille S.J."/>
            <person name="Fedrigo O."/>
            <person name="Jarvis E.D."/>
            <person name="Hiller M."/>
            <person name="Vernes S.C."/>
            <person name="Myers E.W."/>
            <person name="Teeling E.C."/>
        </authorList>
    </citation>
    <scope>NUCLEOTIDE SEQUENCE [LARGE SCALE GENOMIC DNA]</scope>
    <source>
        <strain evidence="2">MPipKuh1</strain>
        <tissue evidence="2">Flight muscle</tissue>
    </source>
</reference>
<proteinExistence type="predicted"/>